<evidence type="ECO:0000313" key="1">
    <source>
        <dbReference type="EMBL" id="GBM66954.1"/>
    </source>
</evidence>
<proteinExistence type="predicted"/>
<dbReference type="AlphaFoldDB" id="A0A4Y2HNH6"/>
<gene>
    <name evidence="1" type="ORF">AVEN_57854_1</name>
</gene>
<accession>A0A4Y2HNH6</accession>
<organism evidence="1 2">
    <name type="scientific">Araneus ventricosus</name>
    <name type="common">Orbweaver spider</name>
    <name type="synonym">Epeira ventricosa</name>
    <dbReference type="NCBI Taxonomy" id="182803"/>
    <lineage>
        <taxon>Eukaryota</taxon>
        <taxon>Metazoa</taxon>
        <taxon>Ecdysozoa</taxon>
        <taxon>Arthropoda</taxon>
        <taxon>Chelicerata</taxon>
        <taxon>Arachnida</taxon>
        <taxon>Araneae</taxon>
        <taxon>Araneomorphae</taxon>
        <taxon>Entelegynae</taxon>
        <taxon>Araneoidea</taxon>
        <taxon>Araneidae</taxon>
        <taxon>Araneus</taxon>
    </lineage>
</organism>
<sequence length="107" mass="12088">MMCISKRFISSPPARVPGASAERMKELWNISSLNVMNGKTSEALTFKKTAALLKNFCKTANQEKSNMAKNPPIQVYYAQYSSCLQTELLETDSGWECDYEVPRLVWA</sequence>
<evidence type="ECO:0000313" key="2">
    <source>
        <dbReference type="Proteomes" id="UP000499080"/>
    </source>
</evidence>
<protein>
    <submittedName>
        <fullName evidence="1">Uncharacterized protein</fullName>
    </submittedName>
</protein>
<dbReference type="EMBL" id="BGPR01002054">
    <property type="protein sequence ID" value="GBM66954.1"/>
    <property type="molecule type" value="Genomic_DNA"/>
</dbReference>
<keyword evidence="2" id="KW-1185">Reference proteome</keyword>
<reference evidence="1 2" key="1">
    <citation type="journal article" date="2019" name="Sci. Rep.">
        <title>Orb-weaving spider Araneus ventricosus genome elucidates the spidroin gene catalogue.</title>
        <authorList>
            <person name="Kono N."/>
            <person name="Nakamura H."/>
            <person name="Ohtoshi R."/>
            <person name="Moran D.A.P."/>
            <person name="Shinohara A."/>
            <person name="Yoshida Y."/>
            <person name="Fujiwara M."/>
            <person name="Mori M."/>
            <person name="Tomita M."/>
            <person name="Arakawa K."/>
        </authorList>
    </citation>
    <scope>NUCLEOTIDE SEQUENCE [LARGE SCALE GENOMIC DNA]</scope>
</reference>
<comment type="caution">
    <text evidence="1">The sequence shown here is derived from an EMBL/GenBank/DDBJ whole genome shotgun (WGS) entry which is preliminary data.</text>
</comment>
<dbReference type="Proteomes" id="UP000499080">
    <property type="component" value="Unassembled WGS sequence"/>
</dbReference>
<name>A0A4Y2HNH6_ARAVE</name>